<evidence type="ECO:0008006" key="3">
    <source>
        <dbReference type="Google" id="ProtNLM"/>
    </source>
</evidence>
<organism evidence="1 2">
    <name type="scientific">Aspergillus campestris (strain IBT 28561)</name>
    <dbReference type="NCBI Taxonomy" id="1392248"/>
    <lineage>
        <taxon>Eukaryota</taxon>
        <taxon>Fungi</taxon>
        <taxon>Dikarya</taxon>
        <taxon>Ascomycota</taxon>
        <taxon>Pezizomycotina</taxon>
        <taxon>Eurotiomycetes</taxon>
        <taxon>Eurotiomycetidae</taxon>
        <taxon>Eurotiales</taxon>
        <taxon>Aspergillaceae</taxon>
        <taxon>Aspergillus</taxon>
        <taxon>Aspergillus subgen. Circumdati</taxon>
    </lineage>
</organism>
<protein>
    <recommendedName>
        <fullName evidence="3">Zona occludens toxin N-terminal domain-containing protein</fullName>
    </recommendedName>
</protein>
<keyword evidence="2" id="KW-1185">Reference proteome</keyword>
<dbReference type="SUPFAM" id="SSF52540">
    <property type="entry name" value="P-loop containing nucleoside triphosphate hydrolases"/>
    <property type="match status" value="1"/>
</dbReference>
<sequence>MAITDGVMPVESVSTLVLQFDEYSSTMSSQPSEAAFLARVMPQYAQEQPVPLRVLVSPTNFHKLQKMYSQIPSVEVRPFKIQPKHLNISMMLSLMSVSQGGEMPLYMQQVTRVLRDMAMESGGYFDYGDFRARLHALKLSRAQTPFLHQRLDLLDSYLDLNGQTSGDYFVDGGVTILDLSCPFVDQSTACVLFRITIELFLHAHASRGKMIVADEAHKYMTDTPAAKVLTETFLTIIRQRRHLGVRTIISTQEPTISPRLIDLCSVTIIHRFTSPEWYKTIERHVPMDRQDNGQHSEPTPDGFHRIAGLRTGEAIVFAPSAQLVGENGAVIDAKHHAFKMKMRKRVTWDGGKTIVCIR</sequence>
<dbReference type="EMBL" id="MSFM01000002">
    <property type="protein sequence ID" value="PKY07466.1"/>
    <property type="molecule type" value="Genomic_DNA"/>
</dbReference>
<dbReference type="VEuPathDB" id="FungiDB:P168DRAFT_309184"/>
<name>A0A2I1DC61_ASPC2</name>
<dbReference type="GeneID" id="36546796"/>
<dbReference type="Proteomes" id="UP000234254">
    <property type="component" value="Unassembled WGS sequence"/>
</dbReference>
<dbReference type="OrthoDB" id="2316594at2759"/>
<reference evidence="1" key="1">
    <citation type="submission" date="2016-12" db="EMBL/GenBank/DDBJ databases">
        <title>The genomes of Aspergillus section Nigri reveals drivers in fungal speciation.</title>
        <authorList>
            <consortium name="DOE Joint Genome Institute"/>
            <person name="Vesth T.C."/>
            <person name="Nybo J."/>
            <person name="Theobald S."/>
            <person name="Brandl J."/>
            <person name="Frisvad J.C."/>
            <person name="Nielsen K.F."/>
            <person name="Lyhne E.K."/>
            <person name="Kogle M.E."/>
            <person name="Kuo A."/>
            <person name="Riley R."/>
            <person name="Clum A."/>
            <person name="Nolan M."/>
            <person name="Lipzen A."/>
            <person name="Salamov A."/>
            <person name="Henrissat B."/>
            <person name="Wiebenga A."/>
            <person name="De vries R.P."/>
            <person name="Grigoriev I.V."/>
            <person name="Mortensen U.H."/>
            <person name="Andersen M.R."/>
            <person name="Baker S.E."/>
        </authorList>
    </citation>
    <scope>NUCLEOTIDE SEQUENCE</scope>
    <source>
        <strain evidence="1">IBT 28561</strain>
    </source>
</reference>
<accession>A0A2I1DC61</accession>
<dbReference type="InterPro" id="IPR027417">
    <property type="entry name" value="P-loop_NTPase"/>
</dbReference>
<proteinExistence type="predicted"/>
<evidence type="ECO:0000313" key="1">
    <source>
        <dbReference type="EMBL" id="PKY07466.1"/>
    </source>
</evidence>
<dbReference type="Gene3D" id="3.40.50.300">
    <property type="entry name" value="P-loop containing nucleotide triphosphate hydrolases"/>
    <property type="match status" value="1"/>
</dbReference>
<dbReference type="AlphaFoldDB" id="A0A2I1DC61"/>
<comment type="caution">
    <text evidence="1">The sequence shown here is derived from an EMBL/GenBank/DDBJ whole genome shotgun (WGS) entry which is preliminary data.</text>
</comment>
<dbReference type="RefSeq" id="XP_024696060.1">
    <property type="nucleotide sequence ID" value="XM_024839272.1"/>
</dbReference>
<evidence type="ECO:0000313" key="2">
    <source>
        <dbReference type="Proteomes" id="UP000234254"/>
    </source>
</evidence>
<gene>
    <name evidence="1" type="ORF">P168DRAFT_309184</name>
</gene>